<keyword evidence="3" id="KW-1185">Reference proteome</keyword>
<reference evidence="2 3" key="1">
    <citation type="submission" date="2018-04" db="EMBL/GenBank/DDBJ databases">
        <title>The genome of golden apple snail Pomacea canaliculata provides insight into stress tolerance and invasive adaptation.</title>
        <authorList>
            <person name="Liu C."/>
            <person name="Liu B."/>
            <person name="Ren Y."/>
            <person name="Zhang Y."/>
            <person name="Wang H."/>
            <person name="Li S."/>
            <person name="Jiang F."/>
            <person name="Yin L."/>
            <person name="Zhang G."/>
            <person name="Qian W."/>
            <person name="Fan W."/>
        </authorList>
    </citation>
    <scope>NUCLEOTIDE SEQUENCE [LARGE SCALE GENOMIC DNA]</scope>
    <source>
        <strain evidence="2">SZHN2017</strain>
        <tissue evidence="2">Muscle</tissue>
    </source>
</reference>
<evidence type="ECO:0000256" key="1">
    <source>
        <dbReference type="SAM" id="MobiDB-lite"/>
    </source>
</evidence>
<comment type="caution">
    <text evidence="2">The sequence shown here is derived from an EMBL/GenBank/DDBJ whole genome shotgun (WGS) entry which is preliminary data.</text>
</comment>
<evidence type="ECO:0000313" key="2">
    <source>
        <dbReference type="EMBL" id="PVD30389.1"/>
    </source>
</evidence>
<feature type="region of interest" description="Disordered" evidence="1">
    <location>
        <begin position="1"/>
        <end position="27"/>
    </location>
</feature>
<evidence type="ECO:0000313" key="3">
    <source>
        <dbReference type="Proteomes" id="UP000245119"/>
    </source>
</evidence>
<accession>A0A2T7PAE8</accession>
<organism evidence="2 3">
    <name type="scientific">Pomacea canaliculata</name>
    <name type="common">Golden apple snail</name>
    <dbReference type="NCBI Taxonomy" id="400727"/>
    <lineage>
        <taxon>Eukaryota</taxon>
        <taxon>Metazoa</taxon>
        <taxon>Spiralia</taxon>
        <taxon>Lophotrochozoa</taxon>
        <taxon>Mollusca</taxon>
        <taxon>Gastropoda</taxon>
        <taxon>Caenogastropoda</taxon>
        <taxon>Architaenioglossa</taxon>
        <taxon>Ampullarioidea</taxon>
        <taxon>Ampullariidae</taxon>
        <taxon>Pomacea</taxon>
    </lineage>
</organism>
<sequence length="77" mass="8070">MPRRAARSAEPCAFPPDPSKVNTSNLDTPLSQSARVLTLPLHSSVAKHKTCMNPNGTAASVPITLPVHTCSSLPTPP</sequence>
<name>A0A2T7PAE8_POMCA</name>
<gene>
    <name evidence="2" type="ORF">C0Q70_09655</name>
</gene>
<dbReference type="AlphaFoldDB" id="A0A2T7PAE8"/>
<proteinExistence type="predicted"/>
<dbReference type="EMBL" id="PZQS01000005">
    <property type="protein sequence ID" value="PVD30389.1"/>
    <property type="molecule type" value="Genomic_DNA"/>
</dbReference>
<dbReference type="Proteomes" id="UP000245119">
    <property type="component" value="Linkage Group LG5"/>
</dbReference>
<protein>
    <submittedName>
        <fullName evidence="2">Uncharacterized protein</fullName>
    </submittedName>
</protein>